<keyword evidence="2" id="KW-0732">Signal</keyword>
<protein>
    <recommendedName>
        <fullName evidence="5">DUF4124 domain-containing protein</fullName>
    </recommendedName>
</protein>
<feature type="region of interest" description="Disordered" evidence="1">
    <location>
        <begin position="211"/>
        <end position="235"/>
    </location>
</feature>
<feature type="compositionally biased region" description="Basic and acidic residues" evidence="1">
    <location>
        <begin position="212"/>
        <end position="235"/>
    </location>
</feature>
<feature type="compositionally biased region" description="Pro residues" evidence="1">
    <location>
        <begin position="63"/>
        <end position="78"/>
    </location>
</feature>
<keyword evidence="4" id="KW-1185">Reference proteome</keyword>
<dbReference type="Proteomes" id="UP000050940">
    <property type="component" value="Unassembled WGS sequence"/>
</dbReference>
<dbReference type="OrthoDB" id="5974779at2"/>
<dbReference type="RefSeq" id="WP_057641237.1">
    <property type="nucleotide sequence ID" value="NZ_LDJP01000059.1"/>
</dbReference>
<dbReference type="AlphaFoldDB" id="A0A0R0DR18"/>
<feature type="chain" id="PRO_5006396176" description="DUF4124 domain-containing protein" evidence="2">
    <location>
        <begin position="21"/>
        <end position="235"/>
    </location>
</feature>
<dbReference type="PATRIC" id="fig|659018.3.peg.2086"/>
<proteinExistence type="predicted"/>
<dbReference type="EMBL" id="LDJP01000059">
    <property type="protein sequence ID" value="KRG84000.1"/>
    <property type="molecule type" value="Genomic_DNA"/>
</dbReference>
<evidence type="ECO:0000313" key="4">
    <source>
        <dbReference type="Proteomes" id="UP000050940"/>
    </source>
</evidence>
<feature type="signal peptide" evidence="2">
    <location>
        <begin position="1"/>
        <end position="20"/>
    </location>
</feature>
<name>A0A0R0DR18_9GAMM</name>
<gene>
    <name evidence="3" type="ORF">ABB34_10305</name>
</gene>
<sequence>MHARLLLLGSLILPPSVALAAEPPPASNVRVYRCVASDGTVALQSTPCDDTHRQQVLDMQRPQDPPPRPAAPPQPQPAPAAATNEREVRIVTVQPPQPMYECVGPDGERYLSDDGIGNPRWVPLWVGGHYPPPRGSGGSVSGNLSLGSGQLSIRGGQPPGHGHPHPRPGPVVAGGTWIRDSCHPLPQQEVCDRLRDRRWELIRRYNSALQSERQELKREQRGIEARLGRDCDAAP</sequence>
<evidence type="ECO:0000313" key="3">
    <source>
        <dbReference type="EMBL" id="KRG84000.1"/>
    </source>
</evidence>
<reference evidence="3 4" key="1">
    <citation type="submission" date="2015-05" db="EMBL/GenBank/DDBJ databases">
        <title>Genome sequencing and analysis of members of genus Stenotrophomonas.</title>
        <authorList>
            <person name="Patil P.P."/>
            <person name="Midha S."/>
            <person name="Patil P.B."/>
        </authorList>
    </citation>
    <scope>NUCLEOTIDE SEQUENCE [LARGE SCALE GENOMIC DNA]</scope>
    <source>
        <strain evidence="3 4">JCM 16244</strain>
    </source>
</reference>
<comment type="caution">
    <text evidence="3">The sequence shown here is derived from an EMBL/GenBank/DDBJ whole genome shotgun (WGS) entry which is preliminary data.</text>
</comment>
<evidence type="ECO:0000256" key="1">
    <source>
        <dbReference type="SAM" id="MobiDB-lite"/>
    </source>
</evidence>
<evidence type="ECO:0000256" key="2">
    <source>
        <dbReference type="SAM" id="SignalP"/>
    </source>
</evidence>
<feature type="region of interest" description="Disordered" evidence="1">
    <location>
        <begin position="59"/>
        <end position="84"/>
    </location>
</feature>
<accession>A0A0R0DR18</accession>
<organism evidence="3 4">
    <name type="scientific">Stenotrophomonas daejeonensis</name>
    <dbReference type="NCBI Taxonomy" id="659018"/>
    <lineage>
        <taxon>Bacteria</taxon>
        <taxon>Pseudomonadati</taxon>
        <taxon>Pseudomonadota</taxon>
        <taxon>Gammaproteobacteria</taxon>
        <taxon>Lysobacterales</taxon>
        <taxon>Lysobacteraceae</taxon>
        <taxon>Stenotrophomonas</taxon>
    </lineage>
</organism>
<evidence type="ECO:0008006" key="5">
    <source>
        <dbReference type="Google" id="ProtNLM"/>
    </source>
</evidence>